<gene>
    <name evidence="2" type="ORF">ACFOKJ_08890</name>
</gene>
<dbReference type="EMBL" id="JBHRYH010000018">
    <property type="protein sequence ID" value="MFC3626248.1"/>
    <property type="molecule type" value="Genomic_DNA"/>
</dbReference>
<feature type="signal peptide" evidence="1">
    <location>
        <begin position="1"/>
        <end position="20"/>
    </location>
</feature>
<comment type="caution">
    <text evidence="2">The sequence shown here is derived from an EMBL/GenBank/DDBJ whole genome shotgun (WGS) entry which is preliminary data.</text>
</comment>
<evidence type="ECO:0000313" key="2">
    <source>
        <dbReference type="EMBL" id="MFC3626248.1"/>
    </source>
</evidence>
<dbReference type="Proteomes" id="UP001595636">
    <property type="component" value="Unassembled WGS sequence"/>
</dbReference>
<dbReference type="RefSeq" id="WP_390278750.1">
    <property type="nucleotide sequence ID" value="NZ_JBHRYH010000018.1"/>
</dbReference>
<reference evidence="3" key="1">
    <citation type="journal article" date="2019" name="Int. J. Syst. Evol. Microbiol.">
        <title>The Global Catalogue of Microorganisms (GCM) 10K type strain sequencing project: providing services to taxonomists for standard genome sequencing and annotation.</title>
        <authorList>
            <consortium name="The Broad Institute Genomics Platform"/>
            <consortium name="The Broad Institute Genome Sequencing Center for Infectious Disease"/>
            <person name="Wu L."/>
            <person name="Ma J."/>
        </authorList>
    </citation>
    <scope>NUCLEOTIDE SEQUENCE [LARGE SCALE GENOMIC DNA]</scope>
    <source>
        <strain evidence="3">KCTC 42195</strain>
    </source>
</reference>
<protein>
    <submittedName>
        <fullName evidence="2">Uncharacterized protein</fullName>
    </submittedName>
</protein>
<accession>A0ABV7TU10</accession>
<evidence type="ECO:0000313" key="3">
    <source>
        <dbReference type="Proteomes" id="UP001595636"/>
    </source>
</evidence>
<feature type="chain" id="PRO_5047184886" evidence="1">
    <location>
        <begin position="21"/>
        <end position="102"/>
    </location>
</feature>
<keyword evidence="3" id="KW-1185">Reference proteome</keyword>
<proteinExistence type="predicted"/>
<sequence length="102" mass="11115">MKCSFFYVLLLGTLSLPALAACPPEAWMCAGPLSASGRGNVAAPVDMQETVVLQAGSFSLAREGGGRGERISLRPTWQLDEDTRLSFKLGRNKAELRLKMDW</sequence>
<name>A0ABV7TU10_9NEIS</name>
<dbReference type="PROSITE" id="PS51257">
    <property type="entry name" value="PROKAR_LIPOPROTEIN"/>
    <property type="match status" value="1"/>
</dbReference>
<keyword evidence="1" id="KW-0732">Signal</keyword>
<organism evidence="2 3">
    <name type="scientific">Vogesella amnigena</name>
    <dbReference type="NCBI Taxonomy" id="1507449"/>
    <lineage>
        <taxon>Bacteria</taxon>
        <taxon>Pseudomonadati</taxon>
        <taxon>Pseudomonadota</taxon>
        <taxon>Betaproteobacteria</taxon>
        <taxon>Neisseriales</taxon>
        <taxon>Chromobacteriaceae</taxon>
        <taxon>Vogesella</taxon>
    </lineage>
</organism>
<evidence type="ECO:0000256" key="1">
    <source>
        <dbReference type="SAM" id="SignalP"/>
    </source>
</evidence>